<organism evidence="2 3">
    <name type="scientific">Larinioides sclopetarius</name>
    <dbReference type="NCBI Taxonomy" id="280406"/>
    <lineage>
        <taxon>Eukaryota</taxon>
        <taxon>Metazoa</taxon>
        <taxon>Ecdysozoa</taxon>
        <taxon>Arthropoda</taxon>
        <taxon>Chelicerata</taxon>
        <taxon>Arachnida</taxon>
        <taxon>Araneae</taxon>
        <taxon>Araneomorphae</taxon>
        <taxon>Entelegynae</taxon>
        <taxon>Araneoidea</taxon>
        <taxon>Araneidae</taxon>
        <taxon>Larinioides</taxon>
    </lineage>
</organism>
<evidence type="ECO:0000313" key="2">
    <source>
        <dbReference type="EMBL" id="CAL1264127.1"/>
    </source>
</evidence>
<accession>A0AAV1YZ59</accession>
<dbReference type="AlphaFoldDB" id="A0AAV1YZ59"/>
<evidence type="ECO:0000256" key="1">
    <source>
        <dbReference type="SAM" id="MobiDB-lite"/>
    </source>
</evidence>
<keyword evidence="3" id="KW-1185">Reference proteome</keyword>
<sequence>MVWSDEGGPVHHASGMPVKIVQRAQYMNDAVGSVCGKLTQAINYKKSAEFSGGIWDCKPVKKTVTSEPSCMDTSNNSEIKIFSLEEMLESDDEYATYDDTIMKENDDLIRNQNKVAEFSVTASHTDVSIDVKNKRWRSEEFDKTSLLPCNDCETTRKKSKKNVSFSDVVVDLEDSSKSAGKISKFVALDVTAVRENIDGLKERDIVEENEGIKNSVLLVSNSVNDIPIKMEDKVNALPKKSVFKESKKVKNWTKLMSQSCKIDSELLPVKVESLNKLSCEKHRTAKSDEMVTENIVNNRELKNEELMNRSRLEIAIPELFQYNESKTEDEADPRLVKKNLKDKLKCATDDLINIQNLELEIKTSQSSKKYSPVKNSHSDIELNSSKNEIKSKTFEKNSVSNEIQDRLKNSLLEMFDDSDIAESLTIRIKELAEQKKRITHVTEKEKIMSDDKQTGCVSMLKHEKLLEEKSVKEQTCNGSKFLSKDESQYKTKNYPILQEKKDCCPPVCDRPSCNQESFVKMEEDLMKDKEMKESISKIDYKSGKISLTSYEPQKNFNYTASHSRSDLCSNWRSQCIDNRLKDTQENIIPQSSSTVNCENDYSSLRSQPNDPSRPNFRKTRRFQNSKKQHTDNIDVSSKTESVGNDMVVVPIYLKEPPEPLSRFKDINTDPESIWDSCVPNQSPSRINNTIQTQIDYFDLKNGSEVEEVHARSYSKSKIASVPRFFDDPKRTFIQTKSHGEICEDVKLSSPKKIGSTTSGMLNENYRSRSQSRQENFIPHRSYERNRSSSAQWRSSLAATSLEHDVYYIVKIKSLQDDTIEKLRILKEDFLCEVRENSKLSDIIPSPCHRLRKIAYSISAVKMFIRCIFSLSYEIPSWITALEAFALAKKFGVNNLKKECEDYFTNYKIPSEEIQQVAACAQQLQAVDALKSSKFFQKVQNFKSSSAQNKYTPQSCTVSCSVLVDSSEFVIPLTYAAHRGLESCNESDVRNRVSFTSLAPVTLLSGIQLKFLTEDGPHLKIFCEVYQTKKGGNAEKLFYKEHDTRAKSSVKIPFEDEITVKYSEEIEILVYIEDVLLKICPQLTKNKIDSPGKFCAKFESSKTSESNRRLFCIEKMFYTQA</sequence>
<feature type="region of interest" description="Disordered" evidence="1">
    <location>
        <begin position="753"/>
        <end position="782"/>
    </location>
</feature>
<dbReference type="EMBL" id="CAXIEN010000011">
    <property type="protein sequence ID" value="CAL1264127.1"/>
    <property type="molecule type" value="Genomic_DNA"/>
</dbReference>
<name>A0AAV1YZ59_9ARAC</name>
<feature type="compositionally biased region" description="Basic residues" evidence="1">
    <location>
        <begin position="615"/>
        <end position="627"/>
    </location>
</feature>
<proteinExistence type="predicted"/>
<dbReference type="Proteomes" id="UP001497382">
    <property type="component" value="Unassembled WGS sequence"/>
</dbReference>
<reference evidence="2 3" key="1">
    <citation type="submission" date="2024-04" db="EMBL/GenBank/DDBJ databases">
        <authorList>
            <person name="Rising A."/>
            <person name="Reimegard J."/>
            <person name="Sonavane S."/>
            <person name="Akerstrom W."/>
            <person name="Nylinder S."/>
            <person name="Hedman E."/>
            <person name="Kallberg Y."/>
        </authorList>
    </citation>
    <scope>NUCLEOTIDE SEQUENCE [LARGE SCALE GENOMIC DNA]</scope>
</reference>
<gene>
    <name evidence="2" type="ORF">LARSCL_LOCUS1847</name>
</gene>
<evidence type="ECO:0000313" key="3">
    <source>
        <dbReference type="Proteomes" id="UP001497382"/>
    </source>
</evidence>
<protein>
    <submittedName>
        <fullName evidence="2">Uncharacterized protein</fullName>
    </submittedName>
</protein>
<comment type="caution">
    <text evidence="2">The sequence shown here is derived from an EMBL/GenBank/DDBJ whole genome shotgun (WGS) entry which is preliminary data.</text>
</comment>
<feature type="compositionally biased region" description="Polar residues" evidence="1">
    <location>
        <begin position="590"/>
        <end position="612"/>
    </location>
</feature>
<feature type="region of interest" description="Disordered" evidence="1">
    <location>
        <begin position="590"/>
        <end position="637"/>
    </location>
</feature>